<name>A0ACC2W1U1_9TREE</name>
<accession>A0ACC2W1U1</accession>
<gene>
    <name evidence="1" type="ORF">QFC19_003440</name>
</gene>
<organism evidence="1 2">
    <name type="scientific">Naganishia cerealis</name>
    <dbReference type="NCBI Taxonomy" id="610337"/>
    <lineage>
        <taxon>Eukaryota</taxon>
        <taxon>Fungi</taxon>
        <taxon>Dikarya</taxon>
        <taxon>Basidiomycota</taxon>
        <taxon>Agaricomycotina</taxon>
        <taxon>Tremellomycetes</taxon>
        <taxon>Filobasidiales</taxon>
        <taxon>Filobasidiaceae</taxon>
        <taxon>Naganishia</taxon>
    </lineage>
</organism>
<reference evidence="1" key="1">
    <citation type="submission" date="2023-04" db="EMBL/GenBank/DDBJ databases">
        <title>Draft Genome sequencing of Naganishia species isolated from polar environments using Oxford Nanopore Technology.</title>
        <authorList>
            <person name="Leo P."/>
            <person name="Venkateswaran K."/>
        </authorList>
    </citation>
    <scope>NUCLEOTIDE SEQUENCE</scope>
    <source>
        <strain evidence="1">MNA-CCFEE 5261</strain>
    </source>
</reference>
<protein>
    <submittedName>
        <fullName evidence="1">Uncharacterized protein</fullName>
    </submittedName>
</protein>
<dbReference type="Proteomes" id="UP001241377">
    <property type="component" value="Unassembled WGS sequence"/>
</dbReference>
<proteinExistence type="predicted"/>
<comment type="caution">
    <text evidence="1">The sequence shown here is derived from an EMBL/GenBank/DDBJ whole genome shotgun (WGS) entry which is preliminary data.</text>
</comment>
<evidence type="ECO:0000313" key="1">
    <source>
        <dbReference type="EMBL" id="KAJ9105668.1"/>
    </source>
</evidence>
<evidence type="ECO:0000313" key="2">
    <source>
        <dbReference type="Proteomes" id="UP001241377"/>
    </source>
</evidence>
<sequence length="251" mass="27058">MTKTYFITGANRGIGLSIAKQLAADPDVEVIATARNPASAADLQELAKSNSRVKLVQLDVSDEDSIKKAGAEVAKLTDSIDVFISNGAIGESYTSVLETSKEQWVNHYNTNALGPVLLLKQLYPLVKKGTEKKIIFVSTMAASLGLTLPINFSAYGQSKAALNYTVKDLAKELREDGSIVIAVHPGVVSTDMNKAAAQFLSEQSPEAGEFFALSESITPDKSAEDLLDLFKGLTEESNGKFFSYDKSEIPW</sequence>
<keyword evidence="2" id="KW-1185">Reference proteome</keyword>
<dbReference type="EMBL" id="JASBWR010000033">
    <property type="protein sequence ID" value="KAJ9105668.1"/>
    <property type="molecule type" value="Genomic_DNA"/>
</dbReference>